<evidence type="ECO:0000256" key="5">
    <source>
        <dbReference type="ARBA" id="ARBA00022741"/>
    </source>
</evidence>
<evidence type="ECO:0000256" key="4">
    <source>
        <dbReference type="ARBA" id="ARBA00022692"/>
    </source>
</evidence>
<comment type="caution">
    <text evidence="12">The sequence shown here is derived from an EMBL/GenBank/DDBJ whole genome shotgun (WGS) entry which is preliminary data.</text>
</comment>
<feature type="non-terminal residue" evidence="12">
    <location>
        <position position="1"/>
    </location>
</feature>
<dbReference type="GO" id="GO:0016887">
    <property type="term" value="F:ATP hydrolysis activity"/>
    <property type="evidence" value="ECO:0007669"/>
    <property type="project" value="InterPro"/>
</dbReference>
<evidence type="ECO:0000256" key="6">
    <source>
        <dbReference type="ARBA" id="ARBA00022840"/>
    </source>
</evidence>
<dbReference type="Gene3D" id="3.40.50.1000">
    <property type="entry name" value="HAD superfamily/HAD-like"/>
    <property type="match status" value="1"/>
</dbReference>
<dbReference type="GO" id="GO:0005886">
    <property type="term" value="C:plasma membrane"/>
    <property type="evidence" value="ECO:0007669"/>
    <property type="project" value="UniProtKB-SubCell"/>
</dbReference>
<feature type="transmembrane region" description="Helical" evidence="11">
    <location>
        <begin position="41"/>
        <end position="65"/>
    </location>
</feature>
<keyword evidence="6" id="KW-0067">ATP-binding</keyword>
<dbReference type="Gene3D" id="1.20.1110.10">
    <property type="entry name" value="Calcium-transporting ATPase, transmembrane domain"/>
    <property type="match status" value="1"/>
</dbReference>
<dbReference type="InterPro" id="IPR006415">
    <property type="entry name" value="P-type_ATPase_IIIB"/>
</dbReference>
<keyword evidence="8" id="KW-1278">Translocase</keyword>
<dbReference type="PRINTS" id="PR01836">
    <property type="entry name" value="MGATPASE"/>
</dbReference>
<protein>
    <submittedName>
        <fullName evidence="12">HAD-IC family P-type ATPase</fullName>
    </submittedName>
</protein>
<gene>
    <name evidence="12" type="ORF">GNF77_19115</name>
</gene>
<name>A0AAW9IMH5_CLOPF</name>
<dbReference type="PANTHER" id="PTHR42861">
    <property type="entry name" value="CALCIUM-TRANSPORTING ATPASE"/>
    <property type="match status" value="1"/>
</dbReference>
<dbReference type="SUPFAM" id="SSF81665">
    <property type="entry name" value="Calcium ATPase, transmembrane domain M"/>
    <property type="match status" value="1"/>
</dbReference>
<dbReference type="Gene3D" id="3.40.1110.10">
    <property type="entry name" value="Calcium-transporting ATPase, cytoplasmic domain N"/>
    <property type="match status" value="1"/>
</dbReference>
<dbReference type="AlphaFoldDB" id="A0AAW9IMH5"/>
<evidence type="ECO:0000256" key="3">
    <source>
        <dbReference type="ARBA" id="ARBA00022553"/>
    </source>
</evidence>
<dbReference type="InterPro" id="IPR023298">
    <property type="entry name" value="ATPase_P-typ_TM_dom_sf"/>
</dbReference>
<dbReference type="NCBIfam" id="TIGR01494">
    <property type="entry name" value="ATPase_P-type"/>
    <property type="match status" value="1"/>
</dbReference>
<evidence type="ECO:0000256" key="11">
    <source>
        <dbReference type="SAM" id="Phobius"/>
    </source>
</evidence>
<feature type="transmembrane region" description="Helical" evidence="11">
    <location>
        <begin position="7"/>
        <end position="29"/>
    </location>
</feature>
<dbReference type="GO" id="GO:0015444">
    <property type="term" value="F:P-type magnesium transporter activity"/>
    <property type="evidence" value="ECO:0007669"/>
    <property type="project" value="InterPro"/>
</dbReference>
<dbReference type="InterPro" id="IPR023299">
    <property type="entry name" value="ATPase_P-typ_cyto_dom_N"/>
</dbReference>
<evidence type="ECO:0000256" key="1">
    <source>
        <dbReference type="ARBA" id="ARBA00004651"/>
    </source>
</evidence>
<dbReference type="RefSeq" id="WP_322382676.1">
    <property type="nucleotide sequence ID" value="NZ_WNVM01000996.1"/>
</dbReference>
<dbReference type="InterPro" id="IPR001757">
    <property type="entry name" value="P_typ_ATPase"/>
</dbReference>
<accession>A0AAW9IMH5</accession>
<evidence type="ECO:0000256" key="9">
    <source>
        <dbReference type="ARBA" id="ARBA00022989"/>
    </source>
</evidence>
<evidence type="ECO:0000256" key="10">
    <source>
        <dbReference type="ARBA" id="ARBA00023136"/>
    </source>
</evidence>
<evidence type="ECO:0000313" key="13">
    <source>
        <dbReference type="Proteomes" id="UP001292368"/>
    </source>
</evidence>
<evidence type="ECO:0000313" key="12">
    <source>
        <dbReference type="EMBL" id="MDZ5010963.1"/>
    </source>
</evidence>
<dbReference type="InterPro" id="IPR018303">
    <property type="entry name" value="ATPase_P-typ_P_site"/>
</dbReference>
<comment type="subcellular location">
    <subcellularLocation>
        <location evidence="1">Cell membrane</location>
        <topology evidence="1">Multi-pass membrane protein</topology>
    </subcellularLocation>
</comment>
<keyword evidence="5" id="KW-0547">Nucleotide-binding</keyword>
<sequence>TTSFEKCVNSVSWVLIRFMLVMGPIVLFMNGFTKGDWMEAFLFALSIAVGLTPEMLPMIVSANLAKGAVSMSKKKVIVKDLNAIQNFGGMDVLCTDKTGTLTQDKVVLEYSLDIEGNEDS</sequence>
<keyword evidence="7" id="KW-0460">Magnesium</keyword>
<keyword evidence="10 11" id="KW-0472">Membrane</keyword>
<evidence type="ECO:0000256" key="7">
    <source>
        <dbReference type="ARBA" id="ARBA00022842"/>
    </source>
</evidence>
<dbReference type="GO" id="GO:0005524">
    <property type="term" value="F:ATP binding"/>
    <property type="evidence" value="ECO:0007669"/>
    <property type="project" value="UniProtKB-KW"/>
</dbReference>
<proteinExistence type="predicted"/>
<dbReference type="Proteomes" id="UP001292368">
    <property type="component" value="Unassembled WGS sequence"/>
</dbReference>
<keyword evidence="3" id="KW-0597">Phosphoprotein</keyword>
<organism evidence="12 13">
    <name type="scientific">Clostridium perfringens</name>
    <dbReference type="NCBI Taxonomy" id="1502"/>
    <lineage>
        <taxon>Bacteria</taxon>
        <taxon>Bacillati</taxon>
        <taxon>Bacillota</taxon>
        <taxon>Clostridia</taxon>
        <taxon>Eubacteriales</taxon>
        <taxon>Clostridiaceae</taxon>
        <taxon>Clostridium</taxon>
    </lineage>
</organism>
<keyword evidence="4 11" id="KW-0812">Transmembrane</keyword>
<evidence type="ECO:0000256" key="8">
    <source>
        <dbReference type="ARBA" id="ARBA00022967"/>
    </source>
</evidence>
<keyword evidence="2" id="KW-1003">Cell membrane</keyword>
<dbReference type="EMBL" id="WNVM01000996">
    <property type="protein sequence ID" value="MDZ5010963.1"/>
    <property type="molecule type" value="Genomic_DNA"/>
</dbReference>
<dbReference type="InterPro" id="IPR023214">
    <property type="entry name" value="HAD_sf"/>
</dbReference>
<feature type="non-terminal residue" evidence="12">
    <location>
        <position position="120"/>
    </location>
</feature>
<dbReference type="PROSITE" id="PS00154">
    <property type="entry name" value="ATPASE_E1_E2"/>
    <property type="match status" value="1"/>
</dbReference>
<keyword evidence="9 11" id="KW-1133">Transmembrane helix</keyword>
<dbReference type="FunFam" id="3.40.50.1000:FF:000001">
    <property type="entry name" value="Phospholipid-transporting ATPase IC"/>
    <property type="match status" value="1"/>
</dbReference>
<evidence type="ECO:0000256" key="2">
    <source>
        <dbReference type="ARBA" id="ARBA00022475"/>
    </source>
</evidence>
<reference evidence="12" key="1">
    <citation type="submission" date="2019-11" db="EMBL/GenBank/DDBJ databases">
        <title>Characterization of Clostridium perfringens isolates from swine manure treated agricultural soils.</title>
        <authorList>
            <person name="Wushke S.T."/>
        </authorList>
    </citation>
    <scope>NUCLEOTIDE SEQUENCE</scope>
    <source>
        <strain evidence="12">V2</strain>
    </source>
</reference>